<sequence>MSIIQKSLMQINDDICVPALTDFAEKQAHGMADINEIIRFLHDDFPIRTIKEELEKEIELRVAALNTTRDEIVRNLRKKCGEVNVNNWLSGKAKALTKESALKIAFALQMSAKEASWFLMQSCWLDGLYMRDYKDVIYRYCLDGKLEYNQAEALIKQHSYLDNVPNPDPVENAVFGECLTEVLDRNVQRISSVDELNEFILKNKPNFGSFRRSAYKKFMELYNTIKNYDAIREMQGTDDYPTDEEICRLLAMNIPSLKGKQSIINTVLKKIAEDALPRTTLTEIIGKQELRSNKKITEVKRKHLLLMWLYVKAGNPDYSEYSDRQAAVAECIYTINDDLLEPCGMPLIDLRNPFDWVIMNALNYAYFTGAGEDEGGDTVERINKVMEQLFKRMDEE</sequence>
<comment type="caution">
    <text evidence="1">The sequence shown here is derived from an EMBL/GenBank/DDBJ whole genome shotgun (WGS) entry which is preliminary data.</text>
</comment>
<dbReference type="AlphaFoldDB" id="A0A154BMS9"/>
<accession>A0A154BMS9</accession>
<dbReference type="Proteomes" id="UP000076268">
    <property type="component" value="Unassembled WGS sequence"/>
</dbReference>
<gene>
    <name evidence="1" type="ORF">AXX12_13670</name>
</gene>
<reference evidence="1 2" key="1">
    <citation type="submission" date="2016-02" db="EMBL/GenBank/DDBJ databases">
        <title>Anaerosporomusa subterraneum gen. nov., sp. nov., a spore-forming obligate anaerobe isolated from saprolite.</title>
        <authorList>
            <person name="Choi J.K."/>
            <person name="Shah M."/>
            <person name="Yee N."/>
        </authorList>
    </citation>
    <scope>NUCLEOTIDE SEQUENCE [LARGE SCALE GENOMIC DNA]</scope>
    <source>
        <strain evidence="1 2">RU4</strain>
    </source>
</reference>
<evidence type="ECO:0000313" key="1">
    <source>
        <dbReference type="EMBL" id="KYZ75211.1"/>
    </source>
</evidence>
<keyword evidence="2" id="KW-1185">Reference proteome</keyword>
<organism evidence="1 2">
    <name type="scientific">Anaerosporomusa subterranea</name>
    <dbReference type="NCBI Taxonomy" id="1794912"/>
    <lineage>
        <taxon>Bacteria</taxon>
        <taxon>Bacillati</taxon>
        <taxon>Bacillota</taxon>
        <taxon>Negativicutes</taxon>
        <taxon>Acetonemataceae</taxon>
        <taxon>Anaerosporomusa</taxon>
    </lineage>
</organism>
<dbReference type="OrthoDB" id="2047640at2"/>
<protein>
    <submittedName>
        <fullName evidence="1">Uncharacterized protein</fullName>
    </submittedName>
</protein>
<evidence type="ECO:0000313" key="2">
    <source>
        <dbReference type="Proteomes" id="UP000076268"/>
    </source>
</evidence>
<dbReference type="EMBL" id="LSGP01000025">
    <property type="protein sequence ID" value="KYZ75211.1"/>
    <property type="molecule type" value="Genomic_DNA"/>
</dbReference>
<proteinExistence type="predicted"/>
<dbReference type="RefSeq" id="WP_066244785.1">
    <property type="nucleotide sequence ID" value="NZ_LSGP01000025.1"/>
</dbReference>
<name>A0A154BMS9_ANASB</name>